<feature type="compositionally biased region" description="Polar residues" evidence="1">
    <location>
        <begin position="28"/>
        <end position="37"/>
    </location>
</feature>
<sequence length="511" mass="57484">MKSQQYVKRAAAQSAVSSGSKHHVSHSEYSTKVGSQDKTTEDLLQRMSFQEKMRFYNTAFTGGFSQHLSTNTLRNDSPAFSFPRGPRMNNPPEFIERSPSNIDVKKSLAPAFYDIPSTLKPNATCFGIGEKKASYIFHKGTPAPGEYQIKRIYENLEQVQKVDKKTGKDLLQCSFGLPHEAYRQALVIVNEPNTPQNQSRLVIKTPGYNNRRLPSTVAELQGRESPGPQYTFQSALKDRPRTMHRRDFPQASYLYDLESAQKNIPPPASYTPNNEFVEPSRYKGVGLGYGMRMDPLLFVSNHKMLSYSPLKNNPMYIQVPEGHLRHLPGPGQYRPQSKFDKYQGLDIVARKLIKQLSKEGHSKAQPKKIKVKHLRNTSEVIKATYDVIFPLKNTPMAQQDKPQKKKLKIKKIGSRQIKTSDFFNTQDLNGAFSGQQTPISPNMLMMNSTGFRTVTTNATMPMNDTLNNNNNGQLPIVSFLSSTLNNQSILDRQGSLSPNGDQTTTNIAVSN</sequence>
<protein>
    <submittedName>
        <fullName evidence="2">Uncharacterized protein</fullName>
    </submittedName>
</protein>
<reference evidence="2" key="1">
    <citation type="submission" date="2019-06" db="EMBL/GenBank/DDBJ databases">
        <authorList>
            <person name="Zheng W."/>
        </authorList>
    </citation>
    <scope>NUCLEOTIDE SEQUENCE</scope>
    <source>
        <strain evidence="2">QDHG01</strain>
    </source>
</reference>
<gene>
    <name evidence="2" type="ORF">FGO68_gene5086</name>
</gene>
<dbReference type="Proteomes" id="UP000785679">
    <property type="component" value="Unassembled WGS sequence"/>
</dbReference>
<evidence type="ECO:0000256" key="1">
    <source>
        <dbReference type="SAM" id="MobiDB-lite"/>
    </source>
</evidence>
<keyword evidence="3" id="KW-1185">Reference proteome</keyword>
<accession>A0A8J8NZB1</accession>
<organism evidence="2 3">
    <name type="scientific">Halteria grandinella</name>
    <dbReference type="NCBI Taxonomy" id="5974"/>
    <lineage>
        <taxon>Eukaryota</taxon>
        <taxon>Sar</taxon>
        <taxon>Alveolata</taxon>
        <taxon>Ciliophora</taxon>
        <taxon>Intramacronucleata</taxon>
        <taxon>Spirotrichea</taxon>
        <taxon>Stichotrichia</taxon>
        <taxon>Sporadotrichida</taxon>
        <taxon>Halteriidae</taxon>
        <taxon>Halteria</taxon>
    </lineage>
</organism>
<feature type="region of interest" description="Disordered" evidence="1">
    <location>
        <begin position="1"/>
        <end position="37"/>
    </location>
</feature>
<proteinExistence type="predicted"/>
<feature type="region of interest" description="Disordered" evidence="1">
    <location>
        <begin position="490"/>
        <end position="511"/>
    </location>
</feature>
<dbReference type="AlphaFoldDB" id="A0A8J8NZB1"/>
<dbReference type="EMBL" id="RRYP01004329">
    <property type="protein sequence ID" value="TNV82959.1"/>
    <property type="molecule type" value="Genomic_DNA"/>
</dbReference>
<evidence type="ECO:0000313" key="3">
    <source>
        <dbReference type="Proteomes" id="UP000785679"/>
    </source>
</evidence>
<name>A0A8J8NZB1_HALGN</name>
<evidence type="ECO:0000313" key="2">
    <source>
        <dbReference type="EMBL" id="TNV82959.1"/>
    </source>
</evidence>
<comment type="caution">
    <text evidence="2">The sequence shown here is derived from an EMBL/GenBank/DDBJ whole genome shotgun (WGS) entry which is preliminary data.</text>
</comment>